<evidence type="ECO:0000313" key="2">
    <source>
        <dbReference type="EMBL" id="MBT1711796.1"/>
    </source>
</evidence>
<dbReference type="PROSITE" id="PS51257">
    <property type="entry name" value="PROKAR_LIPOPROTEIN"/>
    <property type="match status" value="1"/>
</dbReference>
<sequence>MKKVSWIFYLSMFACAILFPSCQDEEKSPIKPGDVRFTIRSRPLDSKGGRAASVLPPGGKLYVTVLKANGDVVFDLQEIPIAILNDYVISEPVTLPPGEYTVTQFIISNGGSGTYAAPLEGSSVAEWVDDPLPIPFAVSNGILTGLEVQVLPFNEERFTPEDFGYVSFGVKVVPYPYFRLAVFKPGPGGPVLDAAHAYLLDGADTLVNKALPPGTHEIAFVGDRSKAYTLVLEDETYGVYAQSFVLDSLLNRLQGEPWAVTMKPAVTIVSDDNGWNFSGMHLEGWRGEVSVDWGDGTRDVYGSDLGYSTDVPHEYDVVRHRVVSITGDLEEVSTVHVYSWAGIQRLNLDHLPSLLNLGITTYTRTTPTVLDLRKNTAIMTISASDSEFQSVYLPEPNHVSQVVFTDGALTSDGLNELVHAIYTSVVASGVRGGLLSVDRYIDGESVDFVAPPSAQALEELRILRDEYQWTIKPGNF</sequence>
<evidence type="ECO:0000313" key="3">
    <source>
        <dbReference type="Proteomes" id="UP001319080"/>
    </source>
</evidence>
<keyword evidence="1" id="KW-0732">Signal</keyword>
<accession>A0AAP2E2I6</accession>
<reference evidence="2 3" key="1">
    <citation type="submission" date="2021-05" db="EMBL/GenBank/DDBJ databases">
        <title>A Polyphasic approach of four new species of the genus Ohtaekwangia: Ohtaekwangia histidinii sp. nov., Ohtaekwangia cretensis sp. nov., Ohtaekwangia indiensis sp. nov., Ohtaekwangia reichenbachii sp. nov. from diverse environment.</title>
        <authorList>
            <person name="Octaviana S."/>
        </authorList>
    </citation>
    <scope>NUCLEOTIDE SEQUENCE [LARGE SCALE GENOMIC DNA]</scope>
    <source>
        <strain evidence="2 3">PWU5</strain>
    </source>
</reference>
<protein>
    <submittedName>
        <fullName evidence="2">Uncharacterized protein</fullName>
    </submittedName>
</protein>
<name>A0AAP2E2I6_9BACT</name>
<dbReference type="Proteomes" id="UP001319080">
    <property type="component" value="Unassembled WGS sequence"/>
</dbReference>
<organism evidence="2 3">
    <name type="scientific">Dawidia cretensis</name>
    <dbReference type="NCBI Taxonomy" id="2782350"/>
    <lineage>
        <taxon>Bacteria</taxon>
        <taxon>Pseudomonadati</taxon>
        <taxon>Bacteroidota</taxon>
        <taxon>Cytophagia</taxon>
        <taxon>Cytophagales</taxon>
        <taxon>Chryseotaleaceae</taxon>
        <taxon>Dawidia</taxon>
    </lineage>
</organism>
<dbReference type="EMBL" id="JAHESE010000041">
    <property type="protein sequence ID" value="MBT1711796.1"/>
    <property type="molecule type" value="Genomic_DNA"/>
</dbReference>
<dbReference type="RefSeq" id="WP_254087367.1">
    <property type="nucleotide sequence ID" value="NZ_JAHESE010000041.1"/>
</dbReference>
<feature type="signal peptide" evidence="1">
    <location>
        <begin position="1"/>
        <end position="16"/>
    </location>
</feature>
<evidence type="ECO:0000256" key="1">
    <source>
        <dbReference type="SAM" id="SignalP"/>
    </source>
</evidence>
<feature type="chain" id="PRO_5042911303" evidence="1">
    <location>
        <begin position="17"/>
        <end position="476"/>
    </location>
</feature>
<keyword evidence="3" id="KW-1185">Reference proteome</keyword>
<proteinExistence type="predicted"/>
<comment type="caution">
    <text evidence="2">The sequence shown here is derived from an EMBL/GenBank/DDBJ whole genome shotgun (WGS) entry which is preliminary data.</text>
</comment>
<dbReference type="AlphaFoldDB" id="A0AAP2E2I6"/>
<gene>
    <name evidence="2" type="ORF">KK062_26380</name>
</gene>